<feature type="domain" description="Thioredoxin" evidence="4">
    <location>
        <begin position="2"/>
        <end position="154"/>
    </location>
</feature>
<dbReference type="InterPro" id="IPR050455">
    <property type="entry name" value="Tpx_Peroxidase_subfamily"/>
</dbReference>
<evidence type="ECO:0000313" key="5">
    <source>
        <dbReference type="EMBL" id="AIF04781.1"/>
    </source>
</evidence>
<keyword evidence="2" id="KW-0676">Redox-active center</keyword>
<dbReference type="GO" id="GO:0016491">
    <property type="term" value="F:oxidoreductase activity"/>
    <property type="evidence" value="ECO:0007669"/>
    <property type="project" value="UniProtKB-KW"/>
</dbReference>
<evidence type="ECO:0000256" key="1">
    <source>
        <dbReference type="ARBA" id="ARBA00023002"/>
    </source>
</evidence>
<dbReference type="InterPro" id="IPR000866">
    <property type="entry name" value="AhpC/TSA"/>
</dbReference>
<evidence type="ECO:0000259" key="4">
    <source>
        <dbReference type="PROSITE" id="PS51352"/>
    </source>
</evidence>
<dbReference type="Pfam" id="PF00578">
    <property type="entry name" value="AhpC-TSA"/>
    <property type="match status" value="1"/>
</dbReference>
<dbReference type="AlphaFoldDB" id="A0A075GL32"/>
<organism evidence="5">
    <name type="scientific">uncultured marine group II/III euryarchaeote KM3_176_D12</name>
    <dbReference type="NCBI Taxonomy" id="1457936"/>
    <lineage>
        <taxon>Archaea</taxon>
        <taxon>Methanobacteriati</taxon>
        <taxon>Methanobacteriota</taxon>
        <taxon>environmental samples</taxon>
    </lineage>
</organism>
<dbReference type="PANTHER" id="PTHR43110">
    <property type="entry name" value="THIOL PEROXIDASE"/>
    <property type="match status" value="1"/>
</dbReference>
<dbReference type="GO" id="GO:0016209">
    <property type="term" value="F:antioxidant activity"/>
    <property type="evidence" value="ECO:0007669"/>
    <property type="project" value="InterPro"/>
</dbReference>
<dbReference type="SUPFAM" id="SSF52833">
    <property type="entry name" value="Thioredoxin-like"/>
    <property type="match status" value="1"/>
</dbReference>
<dbReference type="PROSITE" id="PS51352">
    <property type="entry name" value="THIOREDOXIN_2"/>
    <property type="match status" value="1"/>
</dbReference>
<protein>
    <submittedName>
        <fullName evidence="5">Peroxiredoxin</fullName>
    </submittedName>
</protein>
<reference evidence="5" key="1">
    <citation type="journal article" date="2014" name="Genome Biol. Evol.">
        <title>Pangenome evidence for extensive interdomain horizontal transfer affecting lineage core and shell genes in uncultured planktonic thaumarchaeota and euryarchaeota.</title>
        <authorList>
            <person name="Deschamps P."/>
            <person name="Zivanovic Y."/>
            <person name="Moreira D."/>
            <person name="Rodriguez-Valera F."/>
            <person name="Lopez-Garcia P."/>
        </authorList>
    </citation>
    <scope>NUCLEOTIDE SEQUENCE</scope>
</reference>
<accession>A0A075GL32</accession>
<dbReference type="InterPro" id="IPR036249">
    <property type="entry name" value="Thioredoxin-like_sf"/>
</dbReference>
<dbReference type="InterPro" id="IPR013766">
    <property type="entry name" value="Thioredoxin_domain"/>
</dbReference>
<dbReference type="PIRSF" id="PIRSF000239">
    <property type="entry name" value="AHPC"/>
    <property type="match status" value="1"/>
</dbReference>
<name>A0A075GL32_9EURY</name>
<keyword evidence="1" id="KW-0560">Oxidoreductase</keyword>
<evidence type="ECO:0000256" key="3">
    <source>
        <dbReference type="PIRSR" id="PIRSR000239-1"/>
    </source>
</evidence>
<proteinExistence type="predicted"/>
<dbReference type="InterPro" id="IPR024706">
    <property type="entry name" value="Peroxiredoxin_AhpC-typ"/>
</dbReference>
<dbReference type="Gene3D" id="3.40.30.10">
    <property type="entry name" value="Glutaredoxin"/>
    <property type="match status" value="1"/>
</dbReference>
<sequence length="154" mass="16507">MVEVGDNAPDFELHDGSRNIVTGGEHKGQNVVLAFFPAAFTGVCKTEMCMFQDTLQSLNDCNATVLGISVDSPFSNNAFAEANGITFPILSDYTRSTINAYGVALDDFAGMAGYTAAQRAVFIVDENGDIAWMWIADSPGEEPDYAEIVAYLSA</sequence>
<feature type="active site" description="Cysteine sulfenic acid (-SOH) intermediate; for peroxidase activity" evidence="3">
    <location>
        <position position="44"/>
    </location>
</feature>
<dbReference type="PANTHER" id="PTHR43110:SF1">
    <property type="entry name" value="THIOL PEROXIDASE"/>
    <property type="match status" value="1"/>
</dbReference>
<evidence type="ECO:0000256" key="2">
    <source>
        <dbReference type="ARBA" id="ARBA00023284"/>
    </source>
</evidence>
<dbReference type="EMBL" id="KF900718">
    <property type="protein sequence ID" value="AIF04781.1"/>
    <property type="molecule type" value="Genomic_DNA"/>
</dbReference>